<name>A0A5Q0QBY6_9SPHI</name>
<evidence type="ECO:0000313" key="2">
    <source>
        <dbReference type="Proteomes" id="UP000326921"/>
    </source>
</evidence>
<dbReference type="PROSITE" id="PS51257">
    <property type="entry name" value="PROKAR_LIPOPROTEIN"/>
    <property type="match status" value="1"/>
</dbReference>
<dbReference type="AlphaFoldDB" id="A0A5Q0QBY6"/>
<dbReference type="RefSeq" id="WP_153512222.1">
    <property type="nucleotide sequence ID" value="NZ_CP045652.1"/>
</dbReference>
<reference evidence="1 2" key="1">
    <citation type="submission" date="2019-10" db="EMBL/GenBank/DDBJ databases">
        <authorList>
            <person name="Dong K."/>
        </authorList>
    </citation>
    <scope>NUCLEOTIDE SEQUENCE [LARGE SCALE GENOMIC DNA]</scope>
    <source>
        <strain evidence="2">dk4302</strain>
    </source>
</reference>
<protein>
    <submittedName>
        <fullName evidence="1">Uncharacterized protein</fullName>
    </submittedName>
</protein>
<dbReference type="Proteomes" id="UP000326921">
    <property type="component" value="Chromosome"/>
</dbReference>
<gene>
    <name evidence="1" type="ORF">GFH32_14145</name>
</gene>
<dbReference type="EMBL" id="CP045652">
    <property type="protein sequence ID" value="QGA27385.1"/>
    <property type="molecule type" value="Genomic_DNA"/>
</dbReference>
<sequence>MRLALLFIFGFGLLFGCKEDDLLPQNNSLDVSLLKEYSWENRTEVEEQAVDQSDVYQYVRNITLSFTESQFTHKTASYFLSKPKQTGNVSLLPALDNGEFYGAYKLSTVDSVLTFSFSYSNALKDRWNLPKDSVVSNIQYKIIQLNKSTLEMRPLSDIQINGASQILTFKSNQK</sequence>
<accession>A0A5Q0QBY6</accession>
<keyword evidence="2" id="KW-1185">Reference proteome</keyword>
<dbReference type="KEGG" id="sphe:GFH32_14145"/>
<organism evidence="1 2">
    <name type="scientific">Sphingobacterium zhuxiongii</name>
    <dbReference type="NCBI Taxonomy" id="2662364"/>
    <lineage>
        <taxon>Bacteria</taxon>
        <taxon>Pseudomonadati</taxon>
        <taxon>Bacteroidota</taxon>
        <taxon>Sphingobacteriia</taxon>
        <taxon>Sphingobacteriales</taxon>
        <taxon>Sphingobacteriaceae</taxon>
        <taxon>Sphingobacterium</taxon>
    </lineage>
</organism>
<proteinExistence type="predicted"/>
<evidence type="ECO:0000313" key="1">
    <source>
        <dbReference type="EMBL" id="QGA27385.1"/>
    </source>
</evidence>